<dbReference type="RefSeq" id="YP_009666092.1">
    <property type="nucleotide sequence ID" value="NC_043427.1"/>
</dbReference>
<accession>J7Q214</accession>
<protein>
    <submittedName>
        <fullName evidence="1">Uncharacterized protein</fullName>
    </submittedName>
</protein>
<dbReference type="Proteomes" id="UP000003929">
    <property type="component" value="Segment"/>
</dbReference>
<gene>
    <name evidence="1" type="primary">47-86</name>
</gene>
<organism evidence="1 2">
    <name type="scientific">Alphaspiravirus yamagawaense</name>
    <dbReference type="NCBI Taxonomy" id="1157339"/>
    <lineage>
        <taxon>Viruses</taxon>
        <taxon>Viruses incertae sedis</taxon>
        <taxon>Spiraviridae</taxon>
        <taxon>Alphaspiravirus</taxon>
    </lineage>
</organism>
<dbReference type="KEGG" id="vg:40526276"/>
<dbReference type="GeneID" id="40526276"/>
<sequence>MFLEGSSYSSRVFFDRDPAWVKRFKYEVKLIHEQGGRIIKAVECNDGYAMVFEVKGKRYYQRCWSRGIIVSCYTGYVEGRKYGSLC</sequence>
<name>J7Q214_9VIRU</name>
<reference evidence="1 2" key="1">
    <citation type="journal article" date="2012" name="Proc. Natl. Acad. Sci. U.S.A.">
        <title>Archaeal virus with exceptional virion architecture and the largest single-stranded DNA genome.</title>
        <authorList>
            <person name="Mochizuki T."/>
            <person name="Krupovic M."/>
            <person name="Pehau-Arnaudet G."/>
            <person name="Sako Y."/>
            <person name="Forterre P."/>
            <person name="Prangishvili D."/>
        </authorList>
    </citation>
    <scope>NUCLEOTIDE SEQUENCE [LARGE SCALE GENOMIC DNA]</scope>
</reference>
<evidence type="ECO:0000313" key="1">
    <source>
        <dbReference type="EMBL" id="CCG27860.1"/>
    </source>
</evidence>
<dbReference type="EMBL" id="HE681887">
    <property type="protein sequence ID" value="CCG27860.1"/>
    <property type="molecule type" value="Genomic_DNA"/>
</dbReference>
<keyword evidence="2" id="KW-1185">Reference proteome</keyword>
<evidence type="ECO:0000313" key="2">
    <source>
        <dbReference type="Proteomes" id="UP000003929"/>
    </source>
</evidence>
<proteinExistence type="predicted"/>